<keyword evidence="3" id="KW-0808">Transferase</keyword>
<comment type="similarity">
    <text evidence="1">Belongs to the glycosyltransferase 2 family.</text>
</comment>
<keyword evidence="2" id="KW-0328">Glycosyltransferase</keyword>
<dbReference type="SUPFAM" id="SSF53448">
    <property type="entry name" value="Nucleotide-diphospho-sugar transferases"/>
    <property type="match status" value="1"/>
</dbReference>
<protein>
    <submittedName>
        <fullName evidence="5">Glycosyltransferase family 2 protein</fullName>
    </submittedName>
</protein>
<evidence type="ECO:0000256" key="1">
    <source>
        <dbReference type="ARBA" id="ARBA00006739"/>
    </source>
</evidence>
<dbReference type="PANTHER" id="PTHR43179:SF12">
    <property type="entry name" value="GALACTOFURANOSYLTRANSFERASE GLFT2"/>
    <property type="match status" value="1"/>
</dbReference>
<dbReference type="InterPro" id="IPR001173">
    <property type="entry name" value="Glyco_trans_2-like"/>
</dbReference>
<keyword evidence="6" id="KW-1185">Reference proteome</keyword>
<evidence type="ECO:0000256" key="2">
    <source>
        <dbReference type="ARBA" id="ARBA00022676"/>
    </source>
</evidence>
<dbReference type="EMBL" id="JBHRYJ010000005">
    <property type="protein sequence ID" value="MFC3677702.1"/>
    <property type="molecule type" value="Genomic_DNA"/>
</dbReference>
<organism evidence="5 6">
    <name type="scientific">Ferrovibrio xuzhouensis</name>
    <dbReference type="NCBI Taxonomy" id="1576914"/>
    <lineage>
        <taxon>Bacteria</taxon>
        <taxon>Pseudomonadati</taxon>
        <taxon>Pseudomonadota</taxon>
        <taxon>Alphaproteobacteria</taxon>
        <taxon>Rhodospirillales</taxon>
        <taxon>Rhodospirillaceae</taxon>
        <taxon>Ferrovibrio</taxon>
    </lineage>
</organism>
<feature type="domain" description="Glycosyltransferase 2-like" evidence="4">
    <location>
        <begin position="8"/>
        <end position="127"/>
    </location>
</feature>
<evidence type="ECO:0000259" key="4">
    <source>
        <dbReference type="Pfam" id="PF00535"/>
    </source>
</evidence>
<comment type="caution">
    <text evidence="5">The sequence shown here is derived from an EMBL/GenBank/DDBJ whole genome shotgun (WGS) entry which is preliminary data.</text>
</comment>
<gene>
    <name evidence="5" type="ORF">ACFOOQ_19275</name>
</gene>
<dbReference type="PANTHER" id="PTHR43179">
    <property type="entry name" value="RHAMNOSYLTRANSFERASE WBBL"/>
    <property type="match status" value="1"/>
</dbReference>
<accession>A0ABV7VKY2</accession>
<evidence type="ECO:0000256" key="3">
    <source>
        <dbReference type="ARBA" id="ARBA00022679"/>
    </source>
</evidence>
<dbReference type="Proteomes" id="UP001595711">
    <property type="component" value="Unassembled WGS sequence"/>
</dbReference>
<dbReference type="InterPro" id="IPR029044">
    <property type="entry name" value="Nucleotide-diphossugar_trans"/>
</dbReference>
<evidence type="ECO:0000313" key="5">
    <source>
        <dbReference type="EMBL" id="MFC3677702.1"/>
    </source>
</evidence>
<dbReference type="RefSeq" id="WP_379729283.1">
    <property type="nucleotide sequence ID" value="NZ_JBHRYJ010000005.1"/>
</dbReference>
<sequence length="318" mass="33490">MASAPDISFVIPVYNKADVLPAVVRALAAQQPAPQAEYIFVDDASTDGSVALLQGLATQLPGMTVMTNDRNAGPSIRLNQGAAAARGRHLCLIDADELIAPDAVAVMLALMERTGAQMVHGKIRDAERPAADLTPAPVGGTPDFAVLDAPLADILAGRGFVRMSWLVETSVFHAAGGCDPRIFIQDESLPLRLAAAARRMVDLRATTGYAPAAASRLSTDKVQQHHDRFFAAYNLLRDRPDLPAGIRAALRRRCLSAAWKALRAGLLGDVRLGILLGYAGAKAGLAPPSDATLARIAIAFTALDGVRRVPVPSEKAIA</sequence>
<proteinExistence type="inferred from homology"/>
<evidence type="ECO:0000313" key="6">
    <source>
        <dbReference type="Proteomes" id="UP001595711"/>
    </source>
</evidence>
<reference evidence="6" key="1">
    <citation type="journal article" date="2019" name="Int. J. Syst. Evol. Microbiol.">
        <title>The Global Catalogue of Microorganisms (GCM) 10K type strain sequencing project: providing services to taxonomists for standard genome sequencing and annotation.</title>
        <authorList>
            <consortium name="The Broad Institute Genomics Platform"/>
            <consortium name="The Broad Institute Genome Sequencing Center for Infectious Disease"/>
            <person name="Wu L."/>
            <person name="Ma J."/>
        </authorList>
    </citation>
    <scope>NUCLEOTIDE SEQUENCE [LARGE SCALE GENOMIC DNA]</scope>
    <source>
        <strain evidence="6">KCTC 42182</strain>
    </source>
</reference>
<dbReference type="Gene3D" id="3.90.550.10">
    <property type="entry name" value="Spore Coat Polysaccharide Biosynthesis Protein SpsA, Chain A"/>
    <property type="match status" value="1"/>
</dbReference>
<name>A0ABV7VKY2_9PROT</name>
<dbReference type="Pfam" id="PF00535">
    <property type="entry name" value="Glycos_transf_2"/>
    <property type="match status" value="1"/>
</dbReference>